<organism evidence="1 2">
    <name type="scientific">Mariprofundus ferrooxydans PV-1</name>
    <dbReference type="NCBI Taxonomy" id="314345"/>
    <lineage>
        <taxon>Bacteria</taxon>
        <taxon>Pseudomonadati</taxon>
        <taxon>Pseudomonadota</taxon>
        <taxon>Candidatius Mariprofundia</taxon>
        <taxon>Mariprofundales</taxon>
        <taxon>Mariprofundaceae</taxon>
        <taxon>Mariprofundus</taxon>
    </lineage>
</organism>
<keyword evidence="2" id="KW-1185">Reference proteome</keyword>
<name>Q0F052_9PROT</name>
<proteinExistence type="predicted"/>
<gene>
    <name evidence="1" type="ORF">SPV1_09063</name>
</gene>
<comment type="caution">
    <text evidence="1">The sequence shown here is derived from an EMBL/GenBank/DDBJ whole genome shotgun (WGS) entry which is preliminary data.</text>
</comment>
<dbReference type="InParanoid" id="Q0F052"/>
<evidence type="ECO:0000313" key="2">
    <source>
        <dbReference type="Proteomes" id="UP000005297"/>
    </source>
</evidence>
<dbReference type="EMBL" id="AATS01000005">
    <property type="protein sequence ID" value="EAU54832.1"/>
    <property type="molecule type" value="Genomic_DNA"/>
</dbReference>
<dbReference type="HOGENOM" id="CLU_3414810_0_0_0"/>
<dbReference type="Proteomes" id="UP000005297">
    <property type="component" value="Unassembled WGS sequence"/>
</dbReference>
<accession>Q0F052</accession>
<evidence type="ECO:0000313" key="1">
    <source>
        <dbReference type="EMBL" id="EAU54832.1"/>
    </source>
</evidence>
<dbReference type="AlphaFoldDB" id="Q0F052"/>
<reference evidence="1 2" key="1">
    <citation type="submission" date="2006-09" db="EMBL/GenBank/DDBJ databases">
        <authorList>
            <person name="Emerson D."/>
            <person name="Ferriera S."/>
            <person name="Johnson J."/>
            <person name="Kravitz S."/>
            <person name="Halpern A."/>
            <person name="Remington K."/>
            <person name="Beeson K."/>
            <person name="Tran B."/>
            <person name="Rogers Y.-H."/>
            <person name="Friedman R."/>
            <person name="Venter J.C."/>
        </authorList>
    </citation>
    <scope>NUCLEOTIDE SEQUENCE [LARGE SCALE GENOMIC DNA]</scope>
    <source>
        <strain evidence="1 2">PV-1</strain>
    </source>
</reference>
<protein>
    <submittedName>
        <fullName evidence="1">Uncharacterized protein</fullName>
    </submittedName>
</protein>
<sequence length="27" mass="2800">MICIAALSEALADKAPDISHAGVHLRP</sequence>